<dbReference type="OrthoDB" id="5178111at2"/>
<reference evidence="3 4" key="1">
    <citation type="submission" date="2016-12" db="EMBL/GenBank/DDBJ databases">
        <title>The new phylogeny of genus Mycobacterium.</title>
        <authorList>
            <person name="Tortoli E."/>
            <person name="Trovato A."/>
            <person name="Cirillo D.M."/>
        </authorList>
    </citation>
    <scope>NUCLEOTIDE SEQUENCE [LARGE SCALE GENOMIC DNA]</scope>
    <source>
        <strain evidence="3 4">DSM 45130</strain>
    </source>
</reference>
<gene>
    <name evidence="3" type="ORF">BST26_12750</name>
</gene>
<dbReference type="Pfam" id="PF26035">
    <property type="entry name" value="DUF8010"/>
    <property type="match status" value="1"/>
</dbReference>
<dbReference type="InterPro" id="IPR058323">
    <property type="entry name" value="DUF8010"/>
</dbReference>
<accession>A0A1X0DC66</accession>
<evidence type="ECO:0000259" key="2">
    <source>
        <dbReference type="Pfam" id="PF26572"/>
    </source>
</evidence>
<comment type="caution">
    <text evidence="3">The sequence shown here is derived from an EMBL/GenBank/DDBJ whole genome shotgun (WGS) entry which is preliminary data.</text>
</comment>
<evidence type="ECO:0000259" key="1">
    <source>
        <dbReference type="Pfam" id="PF26035"/>
    </source>
</evidence>
<dbReference type="STRING" id="444597.BST26_12750"/>
<proteinExistence type="predicted"/>
<protein>
    <submittedName>
        <fullName evidence="3">Uncharacterized protein</fullName>
    </submittedName>
</protein>
<dbReference type="EMBL" id="MVHS01000029">
    <property type="protein sequence ID" value="ORA69772.1"/>
    <property type="molecule type" value="Genomic_DNA"/>
</dbReference>
<dbReference type="InterPro" id="IPR058498">
    <property type="entry name" value="DUF8185"/>
</dbReference>
<dbReference type="Pfam" id="PF26572">
    <property type="entry name" value="DUF8185"/>
    <property type="match status" value="1"/>
</dbReference>
<dbReference type="AlphaFoldDB" id="A0A1X0DC66"/>
<evidence type="ECO:0000313" key="3">
    <source>
        <dbReference type="EMBL" id="ORA69772.1"/>
    </source>
</evidence>
<dbReference type="Proteomes" id="UP000192801">
    <property type="component" value="Unassembled WGS sequence"/>
</dbReference>
<feature type="domain" description="DUF8185" evidence="2">
    <location>
        <begin position="106"/>
        <end position="213"/>
    </location>
</feature>
<name>A0A1X0DC66_9MYCO</name>
<sequence length="220" mass="23217">MVAVTERGVWVPERSARADLAVFADRACRLDPAAVLRLRTRDADCFEVWVNTGLDVLAMRLVAGRVAPDDLCAGADAVAAGLAAARPDGFGDPGWSMDSSWHAMLPPRSGFSHVEDLPAAAVIELGRRGSDAARDAGTPGAPASLLSQDVITVTGDDGEAIGVEMRAVFALTGMSFLPTDPAAVGADEIVRVRATPGWLRVDTRFGSVYRRRGDPNVVLH</sequence>
<evidence type="ECO:0000313" key="4">
    <source>
        <dbReference type="Proteomes" id="UP000192801"/>
    </source>
</evidence>
<organism evidence="3 4">
    <name type="scientific">Mycolicibacterium insubricum</name>
    <dbReference type="NCBI Taxonomy" id="444597"/>
    <lineage>
        <taxon>Bacteria</taxon>
        <taxon>Bacillati</taxon>
        <taxon>Actinomycetota</taxon>
        <taxon>Actinomycetes</taxon>
        <taxon>Mycobacteriales</taxon>
        <taxon>Mycobacteriaceae</taxon>
        <taxon>Mycolicibacterium</taxon>
    </lineage>
</organism>
<feature type="domain" description="DUF8010" evidence="1">
    <location>
        <begin position="5"/>
        <end position="102"/>
    </location>
</feature>
<keyword evidence="4" id="KW-1185">Reference proteome</keyword>
<dbReference type="RefSeq" id="WP_083031464.1">
    <property type="nucleotide sequence ID" value="NZ_AP022618.1"/>
</dbReference>